<feature type="domain" description="LOB" evidence="3">
    <location>
        <begin position="255"/>
        <end position="357"/>
    </location>
</feature>
<accession>A0A7N2LYH0</accession>
<dbReference type="EnsemblPlants" id="QL06p042665:mrna">
    <property type="protein sequence ID" value="QL06p042665:mrna"/>
    <property type="gene ID" value="QL06p042665"/>
</dbReference>
<evidence type="ECO:0000313" key="4">
    <source>
        <dbReference type="EnsemblPlants" id="QL06p042665:mrna"/>
    </source>
</evidence>
<feature type="region of interest" description="Disordered" evidence="2">
    <location>
        <begin position="171"/>
        <end position="193"/>
    </location>
</feature>
<protein>
    <recommendedName>
        <fullName evidence="3">LOB domain-containing protein</fullName>
    </recommendedName>
</protein>
<name>A0A7N2LYH0_QUELO</name>
<dbReference type="EMBL" id="LRBV02000006">
    <property type="status" value="NOT_ANNOTATED_CDS"/>
    <property type="molecule type" value="Genomic_DNA"/>
</dbReference>
<organism evidence="4 5">
    <name type="scientific">Quercus lobata</name>
    <name type="common">Valley oak</name>
    <dbReference type="NCBI Taxonomy" id="97700"/>
    <lineage>
        <taxon>Eukaryota</taxon>
        <taxon>Viridiplantae</taxon>
        <taxon>Streptophyta</taxon>
        <taxon>Embryophyta</taxon>
        <taxon>Tracheophyta</taxon>
        <taxon>Spermatophyta</taxon>
        <taxon>Magnoliopsida</taxon>
        <taxon>eudicotyledons</taxon>
        <taxon>Gunneridae</taxon>
        <taxon>Pentapetalae</taxon>
        <taxon>rosids</taxon>
        <taxon>fabids</taxon>
        <taxon>Fagales</taxon>
        <taxon>Fagaceae</taxon>
        <taxon>Quercus</taxon>
    </lineage>
</organism>
<evidence type="ECO:0000259" key="3">
    <source>
        <dbReference type="PROSITE" id="PS50891"/>
    </source>
</evidence>
<dbReference type="InParanoid" id="A0A7N2LYH0"/>
<comment type="similarity">
    <text evidence="1">Belongs to the LOB domain-containing protein family.</text>
</comment>
<sequence>MSSSNSPCAACKFLRRKCTQECVFAPYFPPDQPQKFANVHKVFGASNVAKLLNELNAAQREDAVNSLAYEAEARLRDPVYGCVGLISILQHRLKQVQTDLYNAKKELATYIGPQAMLPILQPPGFIPQQHHPGNPSSSGVALPYNMSPAMMGIPTGGATHNGQMTIHKTQQQQQQQHHQRGVRGSGACSDLERESGGAKKWELNGLENGLNLLPLSGNQVLPGHGSWGCGVFLEEVVGSGAPPPRPSTSANAMRGLEFGVWSWTEAQEESVLLLENFVVEMLNRIRSMKNYHFGASNVAKLLNELNAAQREDAVNSLAYEAEARLRDSVYGCVGLISILQHRLKQVQTDLYNAKKELATYIGPQAMLPILQPPGFIPQQHHPGNPSSSGVALPYNMSLTMMGIPTGGATHNGQMMIRETQQQQHHQHQIFEAH</sequence>
<dbReference type="InterPro" id="IPR004883">
    <property type="entry name" value="LOB"/>
</dbReference>
<dbReference type="Gramene" id="QL06p042665:mrna">
    <property type="protein sequence ID" value="QL06p042665:mrna"/>
    <property type="gene ID" value="QL06p042665"/>
</dbReference>
<dbReference type="PANTHER" id="PTHR31301">
    <property type="entry name" value="LOB DOMAIN-CONTAINING PROTEIN 4-RELATED"/>
    <property type="match status" value="1"/>
</dbReference>
<reference evidence="4" key="2">
    <citation type="submission" date="2021-01" db="UniProtKB">
        <authorList>
            <consortium name="EnsemblPlants"/>
        </authorList>
    </citation>
    <scope>IDENTIFICATION</scope>
</reference>
<evidence type="ECO:0000256" key="1">
    <source>
        <dbReference type="ARBA" id="ARBA00005474"/>
    </source>
</evidence>
<dbReference type="Proteomes" id="UP000594261">
    <property type="component" value="Chromosome 6"/>
</dbReference>
<evidence type="ECO:0000256" key="2">
    <source>
        <dbReference type="SAM" id="MobiDB-lite"/>
    </source>
</evidence>
<proteinExistence type="inferred from homology"/>
<dbReference type="PROSITE" id="PS50891">
    <property type="entry name" value="LOB"/>
    <property type="match status" value="2"/>
</dbReference>
<dbReference type="Pfam" id="PF03195">
    <property type="entry name" value="LOB"/>
    <property type="match status" value="2"/>
</dbReference>
<feature type="domain" description="LOB" evidence="3">
    <location>
        <begin position="6"/>
        <end position="107"/>
    </location>
</feature>
<evidence type="ECO:0000313" key="5">
    <source>
        <dbReference type="Proteomes" id="UP000594261"/>
    </source>
</evidence>
<dbReference type="AlphaFoldDB" id="A0A7N2LYH0"/>
<keyword evidence="5" id="KW-1185">Reference proteome</keyword>
<dbReference type="PANTHER" id="PTHR31301:SF68">
    <property type="entry name" value="LOB DOMAIN-CONTAINING PROTEIN 32-RELATED"/>
    <property type="match status" value="1"/>
</dbReference>
<reference evidence="4 5" key="1">
    <citation type="journal article" date="2016" name="G3 (Bethesda)">
        <title>First Draft Assembly and Annotation of the Genome of a California Endemic Oak Quercus lobata Nee (Fagaceae).</title>
        <authorList>
            <person name="Sork V.L."/>
            <person name="Fitz-Gibbon S.T."/>
            <person name="Puiu D."/>
            <person name="Crepeau M."/>
            <person name="Gugger P.F."/>
            <person name="Sherman R."/>
            <person name="Stevens K."/>
            <person name="Langley C.H."/>
            <person name="Pellegrini M."/>
            <person name="Salzberg S.L."/>
        </authorList>
    </citation>
    <scope>NUCLEOTIDE SEQUENCE [LARGE SCALE GENOMIC DNA]</scope>
    <source>
        <strain evidence="4 5">cv. SW786</strain>
    </source>
</reference>